<organism evidence="3 4">
    <name type="scientific">Cocos nucifera</name>
    <name type="common">Coconut palm</name>
    <dbReference type="NCBI Taxonomy" id="13894"/>
    <lineage>
        <taxon>Eukaryota</taxon>
        <taxon>Viridiplantae</taxon>
        <taxon>Streptophyta</taxon>
        <taxon>Embryophyta</taxon>
        <taxon>Tracheophyta</taxon>
        <taxon>Spermatophyta</taxon>
        <taxon>Magnoliopsida</taxon>
        <taxon>Liliopsida</taxon>
        <taxon>Arecaceae</taxon>
        <taxon>Arecoideae</taxon>
        <taxon>Cocoseae</taxon>
        <taxon>Attaleinae</taxon>
        <taxon>Cocos</taxon>
    </lineage>
</organism>
<dbReference type="Gene3D" id="2.60.40.790">
    <property type="match status" value="1"/>
</dbReference>
<protein>
    <submittedName>
        <fullName evidence="3">Putative 18.5 kDa class I heat shock protein</fullName>
    </submittedName>
</protein>
<gene>
    <name evidence="3" type="ORF">COCNU_12G008320</name>
</gene>
<keyword evidence="4" id="KW-1185">Reference proteome</keyword>
<keyword evidence="2" id="KW-0812">Transmembrane</keyword>
<dbReference type="SUPFAM" id="SSF49764">
    <property type="entry name" value="HSP20-like chaperones"/>
    <property type="match status" value="1"/>
</dbReference>
<dbReference type="OrthoDB" id="1684399at2759"/>
<feature type="transmembrane region" description="Helical" evidence="2">
    <location>
        <begin position="83"/>
        <end position="115"/>
    </location>
</feature>
<accession>A0A8K0ITQ0</accession>
<evidence type="ECO:0000313" key="4">
    <source>
        <dbReference type="Proteomes" id="UP000797356"/>
    </source>
</evidence>
<evidence type="ECO:0000256" key="2">
    <source>
        <dbReference type="SAM" id="Phobius"/>
    </source>
</evidence>
<dbReference type="PANTHER" id="PTHR11527">
    <property type="entry name" value="HEAT-SHOCK PROTEIN 20 FAMILY MEMBER"/>
    <property type="match status" value="1"/>
</dbReference>
<reference evidence="3" key="1">
    <citation type="journal article" date="2017" name="Gigascience">
        <title>The genome draft of coconut (Cocos nucifera).</title>
        <authorList>
            <person name="Xiao Y."/>
            <person name="Xu P."/>
            <person name="Fan H."/>
            <person name="Baudouin L."/>
            <person name="Xia W."/>
            <person name="Bocs S."/>
            <person name="Xu J."/>
            <person name="Li Q."/>
            <person name="Guo A."/>
            <person name="Zhou L."/>
            <person name="Li J."/>
            <person name="Wu Y."/>
            <person name="Ma Z."/>
            <person name="Armero A."/>
            <person name="Issali A.E."/>
            <person name="Liu N."/>
            <person name="Peng M."/>
            <person name="Yang Y."/>
        </authorList>
    </citation>
    <scope>NUCLEOTIDE SEQUENCE</scope>
    <source>
        <tissue evidence="3">Spear leaf of Hainan Tall coconut</tissue>
    </source>
</reference>
<reference evidence="3" key="2">
    <citation type="submission" date="2019-07" db="EMBL/GenBank/DDBJ databases">
        <authorList>
            <person name="Yang Y."/>
            <person name="Bocs S."/>
            <person name="Baudouin L."/>
        </authorList>
    </citation>
    <scope>NUCLEOTIDE SEQUENCE</scope>
    <source>
        <tissue evidence="3">Spear leaf of Hainan Tall coconut</tissue>
    </source>
</reference>
<name>A0A8K0ITQ0_COCNU</name>
<dbReference type="InterPro" id="IPR008978">
    <property type="entry name" value="HSP20-like_chaperone"/>
</dbReference>
<keyword evidence="1 3" id="KW-0346">Stress response</keyword>
<dbReference type="Proteomes" id="UP000797356">
    <property type="component" value="Chromosome 12"/>
</dbReference>
<evidence type="ECO:0000256" key="1">
    <source>
        <dbReference type="ARBA" id="ARBA00023016"/>
    </source>
</evidence>
<dbReference type="AlphaFoldDB" id="A0A8K0ITQ0"/>
<evidence type="ECO:0000313" key="3">
    <source>
        <dbReference type="EMBL" id="KAG1365832.1"/>
    </source>
</evidence>
<comment type="caution">
    <text evidence="3">The sequence shown here is derived from an EMBL/GenBank/DDBJ whole genome shotgun (WGS) entry which is preliminary data.</text>
</comment>
<dbReference type="EMBL" id="CM017883">
    <property type="protein sequence ID" value="KAG1365832.1"/>
    <property type="molecule type" value="Genomic_DNA"/>
</dbReference>
<keyword evidence="2" id="KW-1133">Transmembrane helix</keyword>
<dbReference type="InterPro" id="IPR031107">
    <property type="entry name" value="Small_HSP"/>
</dbReference>
<sequence>MSLIPRGWGFGSSIFDPISFDRWDPFEGFPFNASLSSFPRPSFPGKTSAFANARIDWKETPEAHVFKTDLPGLKEEIAGEWDILQLLIICVPWIILLLCITLISIAIVHVSLFFLDWFRVCLTFGIRLFKGFVQSDLTGIYYMIADISI</sequence>
<proteinExistence type="predicted"/>
<keyword evidence="2" id="KW-0472">Membrane</keyword>